<feature type="domain" description="EGF-like" evidence="2">
    <location>
        <begin position="339"/>
        <end position="376"/>
    </location>
</feature>
<dbReference type="InterPro" id="IPR005127">
    <property type="entry name" value="Giardia_VSP"/>
</dbReference>
<keyword evidence="1" id="KW-0472">Membrane</keyword>
<dbReference type="EMBL" id="AHGT01000066">
    <property type="protein sequence ID" value="ESU35841.1"/>
    <property type="molecule type" value="Genomic_DNA"/>
</dbReference>
<evidence type="ECO:0000313" key="3">
    <source>
        <dbReference type="EMBL" id="ESU35841.1"/>
    </source>
</evidence>
<comment type="caution">
    <text evidence="3">The sequence shown here is derived from an EMBL/GenBank/DDBJ whole genome shotgun (WGS) entry which is preliminary data.</text>
</comment>
<dbReference type="InterPro" id="IPR052798">
    <property type="entry name" value="Giardia_VSA"/>
</dbReference>
<dbReference type="VEuPathDB" id="GiardiaDB:DHA2_152089"/>
<keyword evidence="1" id="KW-1133">Transmembrane helix</keyword>
<feature type="transmembrane region" description="Helical" evidence="1">
    <location>
        <begin position="21"/>
        <end position="38"/>
    </location>
</feature>
<keyword evidence="1" id="KW-0812">Transmembrane</keyword>
<dbReference type="Gene3D" id="2.10.220.10">
    <property type="entry name" value="Hormone Receptor, Insulin-like Growth Factor Receptor 1, Chain A, domain 2"/>
    <property type="match status" value="1"/>
</dbReference>
<dbReference type="VEuPathDB" id="GiardiaDB:QR46_4931"/>
<gene>
    <name evidence="3" type="ORF">DHA2_152089</name>
</gene>
<dbReference type="SMART" id="SM00181">
    <property type="entry name" value="EGF"/>
    <property type="match status" value="3"/>
</dbReference>
<name>V6TAD7_GIAIN</name>
<dbReference type="AlphaFoldDB" id="V6TAD7"/>
<reference evidence="3 4" key="2">
    <citation type="journal article" date="2013" name="Genome Biol. Evol.">
        <title>Genome sequencing of Giardia lamblia genotypes A2 and B isolates (DH and GS) and comparative analysis with the genomes of genotypes A1 and E (WB and Pig).</title>
        <authorList>
            <person name="Adam R.D."/>
            <person name="Dahlstrom E.W."/>
            <person name="Martens C.A."/>
            <person name="Bruno D.P."/>
            <person name="Barbian K.D."/>
            <person name="Ricklefs S.M."/>
            <person name="Hernandez M.M."/>
            <person name="Narla N.P."/>
            <person name="Patel R.B."/>
            <person name="Porcella S.F."/>
            <person name="Nash T.E."/>
        </authorList>
    </citation>
    <scope>NUCLEOTIDE SEQUENCE [LARGE SCALE GENOMIC DNA]</scope>
    <source>
        <strain evidence="3 4">DH</strain>
    </source>
</reference>
<feature type="domain" description="EGF-like" evidence="2">
    <location>
        <begin position="158"/>
        <end position="212"/>
    </location>
</feature>
<dbReference type="PANTHER" id="PTHR23275:SF100">
    <property type="entry name" value="EGF-LIKE DOMAIN-CONTAINING PROTEIN"/>
    <property type="match status" value="1"/>
</dbReference>
<dbReference type="SUPFAM" id="SSF57184">
    <property type="entry name" value="Growth factor receptor domain"/>
    <property type="match status" value="3"/>
</dbReference>
<dbReference type="VEuPathDB" id="GiardiaDB:GL50803_00137708"/>
<evidence type="ECO:0000259" key="2">
    <source>
        <dbReference type="SMART" id="SM00181"/>
    </source>
</evidence>
<dbReference type="InterPro" id="IPR006212">
    <property type="entry name" value="Furin_repeat"/>
</dbReference>
<evidence type="ECO:0000313" key="4">
    <source>
        <dbReference type="Proteomes" id="UP000018320"/>
    </source>
</evidence>
<dbReference type="PANTHER" id="PTHR23275">
    <property type="entry name" value="CABRIOLET.-RELATED"/>
    <property type="match status" value="1"/>
</dbReference>
<dbReference type="Proteomes" id="UP000018320">
    <property type="component" value="Unassembled WGS sequence"/>
</dbReference>
<accession>V6TAD7</accession>
<dbReference type="InterPro" id="IPR009030">
    <property type="entry name" value="Growth_fac_rcpt_cys_sf"/>
</dbReference>
<dbReference type="Pfam" id="PF03302">
    <property type="entry name" value="VSP"/>
    <property type="match status" value="2"/>
</dbReference>
<sequence>MPRRGGLVNRAVMTCVTERRAIMFYAVLLIGLALQLATEECTPVSSGGPNTCKACDAAINGKKYCSQCNDTGNSNSGGAPTDGVCSADNNECSQKQDGVCTQCAQKSFMYKGGCYKDSQAPGNTMCEIAEAGKCTQAAQGYFLPPANDRDNAHQSVIPCGDVEEVLAGNSHKYKGVLHCKVCDAPKAAASDINPVPATCTTCEDGFFGPTCEACQDENCATCAVTGNNKCSKCKGTGTKTYLKVDSGSTGTCVEASGCTAATFPKVYEQQGNKCAACNSAPDGGIANCATCSLLTQGSRAAPLVTCLTCEQNKYLTPEKNACLDACPAGMYANSKVCTPCHESCASCSTNAKTSCTACYPGYVLSKGDDGATGTCIPECTGRYAKDCEADQCTAVVGGSKYCSKCKAGYAPVDGVCVSTTTRAAPGCTPGDGVCTACTGSYFLQSGGCYQSTAYPGNTLCSSAQNGQCQTCAANGQTADSNLGSCPACPVGCSKCATSGSPKACSECFPGYYKSGDSCARCDTNNSQITGVANCVSCAPPSNGQGSVICYITRQETDDGTGGDTGGDSMNKSGLSTGAIAGISVAVIVVVAGLVGFLCWWFLCRGKA</sequence>
<dbReference type="CDD" id="cd00064">
    <property type="entry name" value="FU"/>
    <property type="match status" value="1"/>
</dbReference>
<feature type="transmembrane region" description="Helical" evidence="1">
    <location>
        <begin position="578"/>
        <end position="602"/>
    </location>
</feature>
<proteinExistence type="predicted"/>
<dbReference type="VEuPathDB" id="GiardiaDB:GL50581_1791"/>
<dbReference type="InterPro" id="IPR000742">
    <property type="entry name" value="EGF"/>
</dbReference>
<protein>
    <submittedName>
        <fullName evidence="3">Variant-specific surface protein</fullName>
    </submittedName>
</protein>
<evidence type="ECO:0000256" key="1">
    <source>
        <dbReference type="SAM" id="Phobius"/>
    </source>
</evidence>
<dbReference type="SMART" id="SM00261">
    <property type="entry name" value="FU"/>
    <property type="match status" value="4"/>
</dbReference>
<reference evidence="4" key="1">
    <citation type="submission" date="2012-02" db="EMBL/GenBank/DDBJ databases">
        <title>Genome sequencing of Giardia lamblia Genotypes A2 and B isolates (DH and GS) and comparative analysis with the genomes of Genotypes A1 and E (WB and Pig).</title>
        <authorList>
            <person name="Adam R."/>
            <person name="Dahlstrom E."/>
            <person name="Martens C."/>
            <person name="Bruno D."/>
            <person name="Barbian K."/>
            <person name="Porcella S.F."/>
            <person name="Nash T."/>
        </authorList>
    </citation>
    <scope>NUCLEOTIDE SEQUENCE</scope>
    <source>
        <strain evidence="4">DH</strain>
    </source>
</reference>
<organism evidence="3 4">
    <name type="scientific">Giardia intestinalis</name>
    <name type="common">Giardia lamblia</name>
    <dbReference type="NCBI Taxonomy" id="5741"/>
    <lineage>
        <taxon>Eukaryota</taxon>
        <taxon>Metamonada</taxon>
        <taxon>Diplomonadida</taxon>
        <taxon>Hexamitidae</taxon>
        <taxon>Giardiinae</taxon>
        <taxon>Giardia</taxon>
    </lineage>
</organism>
<feature type="domain" description="EGF-like" evidence="2">
    <location>
        <begin position="378"/>
        <end position="417"/>
    </location>
</feature>